<dbReference type="RefSeq" id="WP_093964878.1">
    <property type="nucleotide sequence ID" value="NZ_FXYG01000004.1"/>
</dbReference>
<name>A0A238KZQ3_9RHOB</name>
<dbReference type="Pfam" id="PF18029">
    <property type="entry name" value="Glyoxalase_6"/>
    <property type="match status" value="1"/>
</dbReference>
<organism evidence="2 3">
    <name type="scientific">Ruegeria arenilitoris</name>
    <dbReference type="NCBI Taxonomy" id="1173585"/>
    <lineage>
        <taxon>Bacteria</taxon>
        <taxon>Pseudomonadati</taxon>
        <taxon>Pseudomonadota</taxon>
        <taxon>Alphaproteobacteria</taxon>
        <taxon>Rhodobacterales</taxon>
        <taxon>Roseobacteraceae</taxon>
        <taxon>Ruegeria</taxon>
    </lineage>
</organism>
<sequence>MQKVNGIGGVFFRARDPKAQSQWYDAHLGVNHYDPVPWKQREGYTVFAPFAADTDYFGDAAQQWMINFRVDDLAAMVDQLRAAGIEVETRDEWNSEIGKFARLHDPEGNPIELWQPNQ</sequence>
<evidence type="ECO:0000313" key="2">
    <source>
        <dbReference type="EMBL" id="SMX48293.1"/>
    </source>
</evidence>
<accession>A0A238KZQ3</accession>
<evidence type="ECO:0000313" key="3">
    <source>
        <dbReference type="Proteomes" id="UP000202485"/>
    </source>
</evidence>
<dbReference type="PROSITE" id="PS51819">
    <property type="entry name" value="VOC"/>
    <property type="match status" value="1"/>
</dbReference>
<dbReference type="AlphaFoldDB" id="A0A238KZQ3"/>
<dbReference type="SUPFAM" id="SSF54593">
    <property type="entry name" value="Glyoxalase/Bleomycin resistance protein/Dihydroxybiphenyl dioxygenase"/>
    <property type="match status" value="1"/>
</dbReference>
<dbReference type="OrthoDB" id="9799428at2"/>
<protein>
    <submittedName>
        <fullName evidence="2">Glyoxalase-like domain protein</fullName>
    </submittedName>
</protein>
<reference evidence="3" key="1">
    <citation type="submission" date="2017-05" db="EMBL/GenBank/DDBJ databases">
        <authorList>
            <person name="Rodrigo-Torres L."/>
            <person name="Arahal R. D."/>
            <person name="Lucena T."/>
        </authorList>
    </citation>
    <scope>NUCLEOTIDE SEQUENCE [LARGE SCALE GENOMIC DNA]</scope>
    <source>
        <strain evidence="3">CECT 8715</strain>
    </source>
</reference>
<feature type="domain" description="VOC" evidence="1">
    <location>
        <begin position="6"/>
        <end position="116"/>
    </location>
</feature>
<dbReference type="InterPro" id="IPR037523">
    <property type="entry name" value="VOC_core"/>
</dbReference>
<dbReference type="PANTHER" id="PTHR33993">
    <property type="entry name" value="GLYOXALASE-RELATED"/>
    <property type="match status" value="1"/>
</dbReference>
<keyword evidence="3" id="KW-1185">Reference proteome</keyword>
<evidence type="ECO:0000259" key="1">
    <source>
        <dbReference type="PROSITE" id="PS51819"/>
    </source>
</evidence>
<dbReference type="InterPro" id="IPR041581">
    <property type="entry name" value="Glyoxalase_6"/>
</dbReference>
<proteinExistence type="predicted"/>
<dbReference type="PANTHER" id="PTHR33993:SF5">
    <property type="entry name" value="GLYOXALASE"/>
    <property type="match status" value="1"/>
</dbReference>
<dbReference type="InterPro" id="IPR052164">
    <property type="entry name" value="Anthracycline_SecMetBiosynth"/>
</dbReference>
<gene>
    <name evidence="2" type="ORF">RUA8715_03421</name>
</gene>
<dbReference type="Gene3D" id="3.10.180.10">
    <property type="entry name" value="2,3-Dihydroxybiphenyl 1,2-Dioxygenase, domain 1"/>
    <property type="match status" value="1"/>
</dbReference>
<dbReference type="InterPro" id="IPR029068">
    <property type="entry name" value="Glyas_Bleomycin-R_OHBP_Dase"/>
</dbReference>
<dbReference type="Proteomes" id="UP000202485">
    <property type="component" value="Unassembled WGS sequence"/>
</dbReference>
<dbReference type="EMBL" id="FXYG01000004">
    <property type="protein sequence ID" value="SMX48293.1"/>
    <property type="molecule type" value="Genomic_DNA"/>
</dbReference>